<gene>
    <name evidence="2" type="ORF">AA15669_0481</name>
</gene>
<keyword evidence="3" id="KW-1185">Reference proteome</keyword>
<organism evidence="2 3">
    <name type="scientific">Saccharibacter floricola DSM 15669</name>
    <dbReference type="NCBI Taxonomy" id="1123227"/>
    <lineage>
        <taxon>Bacteria</taxon>
        <taxon>Pseudomonadati</taxon>
        <taxon>Pseudomonadota</taxon>
        <taxon>Alphaproteobacteria</taxon>
        <taxon>Acetobacterales</taxon>
        <taxon>Acetobacteraceae</taxon>
        <taxon>Saccharibacter</taxon>
    </lineage>
</organism>
<name>A0ABQ0NXA8_9PROT</name>
<dbReference type="Proteomes" id="UP001062901">
    <property type="component" value="Unassembled WGS sequence"/>
</dbReference>
<evidence type="ECO:0000313" key="3">
    <source>
        <dbReference type="Proteomes" id="UP001062901"/>
    </source>
</evidence>
<sequence>MRVVFPPCCNDAGHGGEEARRWGEAQSRTILLEALNPAYFGEKAEREVEVPSNTNKEDGDDRAIKSWIGHKGMDKHRV</sequence>
<evidence type="ECO:0000313" key="2">
    <source>
        <dbReference type="EMBL" id="GBQ05485.1"/>
    </source>
</evidence>
<feature type="region of interest" description="Disordered" evidence="1">
    <location>
        <begin position="46"/>
        <end position="78"/>
    </location>
</feature>
<feature type="compositionally biased region" description="Basic and acidic residues" evidence="1">
    <location>
        <begin position="46"/>
        <end position="64"/>
    </location>
</feature>
<comment type="caution">
    <text evidence="2">The sequence shown here is derived from an EMBL/GenBank/DDBJ whole genome shotgun (WGS) entry which is preliminary data.</text>
</comment>
<reference evidence="2" key="1">
    <citation type="submission" date="2013-04" db="EMBL/GenBank/DDBJ databases">
        <title>The genome sequencing project of 58 acetic acid bacteria.</title>
        <authorList>
            <person name="Okamoto-Kainuma A."/>
            <person name="Ishikawa M."/>
            <person name="Umino S."/>
            <person name="Koizumi Y."/>
            <person name="Shiwa Y."/>
            <person name="Yoshikawa H."/>
            <person name="Matsutani M."/>
            <person name="Matsushita K."/>
        </authorList>
    </citation>
    <scope>NUCLEOTIDE SEQUENCE</scope>
    <source>
        <strain evidence="2">DSM 15669</strain>
    </source>
</reference>
<accession>A0ABQ0NXA8</accession>
<evidence type="ECO:0000256" key="1">
    <source>
        <dbReference type="SAM" id="MobiDB-lite"/>
    </source>
</evidence>
<dbReference type="EMBL" id="BAQD01000005">
    <property type="protein sequence ID" value="GBQ05485.1"/>
    <property type="molecule type" value="Genomic_DNA"/>
</dbReference>
<proteinExistence type="predicted"/>
<protein>
    <submittedName>
        <fullName evidence="2">Uncharacterized protein</fullName>
    </submittedName>
</protein>